<feature type="domain" description="SnoaL-like" evidence="1">
    <location>
        <begin position="17"/>
        <end position="136"/>
    </location>
</feature>
<dbReference type="InterPro" id="IPR032710">
    <property type="entry name" value="NTF2-like_dom_sf"/>
</dbReference>
<proteinExistence type="predicted"/>
<comment type="caution">
    <text evidence="2">The sequence shown here is derived from an EMBL/GenBank/DDBJ whole genome shotgun (WGS) entry which is preliminary data.</text>
</comment>
<dbReference type="Proteomes" id="UP000753724">
    <property type="component" value="Unassembled WGS sequence"/>
</dbReference>
<reference evidence="3" key="1">
    <citation type="submission" date="2020-01" db="EMBL/GenBank/DDBJ databases">
        <title>Sphingomonas sp. strain CSW-10.</title>
        <authorList>
            <person name="Chen W.-M."/>
        </authorList>
    </citation>
    <scope>NUCLEOTIDE SEQUENCE [LARGE SCALE GENOMIC DNA]</scope>
    <source>
        <strain evidence="3">FSY-8</strain>
    </source>
</reference>
<dbReference type="Pfam" id="PF13577">
    <property type="entry name" value="SnoaL_4"/>
    <property type="match status" value="1"/>
</dbReference>
<accession>A0ABW9XHP1</accession>
<evidence type="ECO:0000259" key="1">
    <source>
        <dbReference type="Pfam" id="PF13577"/>
    </source>
</evidence>
<name>A0ABW9XHP1_9SPHN</name>
<dbReference type="InterPro" id="IPR037401">
    <property type="entry name" value="SnoaL-like"/>
</dbReference>
<protein>
    <submittedName>
        <fullName evidence="2">Nuclear transport factor 2 family protein</fullName>
    </submittedName>
</protein>
<dbReference type="Gene3D" id="3.10.450.50">
    <property type="match status" value="1"/>
</dbReference>
<keyword evidence="3" id="KW-1185">Reference proteome</keyword>
<evidence type="ECO:0000313" key="2">
    <source>
        <dbReference type="EMBL" id="NBC38073.1"/>
    </source>
</evidence>
<evidence type="ECO:0000313" key="3">
    <source>
        <dbReference type="Proteomes" id="UP000753724"/>
    </source>
</evidence>
<sequence>MPEAGTAADRDALAGLIARATLTDLLADYGQVMDWLAWDRLDAIFWPEAQFDFGMFQGDLSAYRGFVTTLEEGYTRRFHTFGLPVIRVEGDSAWVDTTSIIVCRTEDPAPSIDNCFWGRYLLRAERRDGVWRFIHLTYLLNLIERTEPVMDDSGLPMHFASGLSAAHPMAARI</sequence>
<organism evidence="2 3">
    <name type="scientific">Novosphingobium ovatum</name>
    <dbReference type="NCBI Taxonomy" id="1908523"/>
    <lineage>
        <taxon>Bacteria</taxon>
        <taxon>Pseudomonadati</taxon>
        <taxon>Pseudomonadota</taxon>
        <taxon>Alphaproteobacteria</taxon>
        <taxon>Sphingomonadales</taxon>
        <taxon>Sphingomonadaceae</taxon>
        <taxon>Novosphingobium</taxon>
    </lineage>
</organism>
<dbReference type="RefSeq" id="WP_161720733.1">
    <property type="nucleotide sequence ID" value="NZ_JAAAPO010000008.1"/>
</dbReference>
<dbReference type="EMBL" id="JAAAPO010000008">
    <property type="protein sequence ID" value="NBC38073.1"/>
    <property type="molecule type" value="Genomic_DNA"/>
</dbReference>
<gene>
    <name evidence="2" type="ORF">GTZ99_16100</name>
</gene>
<dbReference type="SUPFAM" id="SSF54427">
    <property type="entry name" value="NTF2-like"/>
    <property type="match status" value="1"/>
</dbReference>